<evidence type="ECO:0000313" key="10">
    <source>
        <dbReference type="Proteomes" id="UP000245449"/>
    </source>
</evidence>
<evidence type="ECO:0000256" key="1">
    <source>
        <dbReference type="ARBA" id="ARBA00004651"/>
    </source>
</evidence>
<dbReference type="GO" id="GO:0055085">
    <property type="term" value="P:transmembrane transport"/>
    <property type="evidence" value="ECO:0007669"/>
    <property type="project" value="TreeGrafter"/>
</dbReference>
<comment type="subcellular location">
    <subcellularLocation>
        <location evidence="1">Cell membrane</location>
        <topology evidence="1">Multi-pass membrane protein</topology>
    </subcellularLocation>
</comment>
<keyword evidence="5 8" id="KW-0812">Transmembrane</keyword>
<dbReference type="Pfam" id="PF01594">
    <property type="entry name" value="AI-2E_transport"/>
    <property type="match status" value="1"/>
</dbReference>
<dbReference type="Proteomes" id="UP000245449">
    <property type="component" value="Unassembled WGS sequence"/>
</dbReference>
<organism evidence="9 10">
    <name type="scientific">Flavobacterium psychrotolerans</name>
    <dbReference type="NCBI Taxonomy" id="2169410"/>
    <lineage>
        <taxon>Bacteria</taxon>
        <taxon>Pseudomonadati</taxon>
        <taxon>Bacteroidota</taxon>
        <taxon>Flavobacteriia</taxon>
        <taxon>Flavobacteriales</taxon>
        <taxon>Flavobacteriaceae</taxon>
        <taxon>Flavobacterium</taxon>
    </lineage>
</organism>
<feature type="transmembrane region" description="Helical" evidence="8">
    <location>
        <begin position="267"/>
        <end position="283"/>
    </location>
</feature>
<protein>
    <submittedName>
        <fullName evidence="9">AI-2E family transporter</fullName>
    </submittedName>
</protein>
<feature type="transmembrane region" description="Helical" evidence="8">
    <location>
        <begin position="7"/>
        <end position="27"/>
    </location>
</feature>
<keyword evidence="10" id="KW-1185">Reference proteome</keyword>
<keyword evidence="4" id="KW-1003">Cell membrane</keyword>
<comment type="caution">
    <text evidence="9">The sequence shown here is derived from an EMBL/GenBank/DDBJ whole genome shotgun (WGS) entry which is preliminary data.</text>
</comment>
<feature type="transmembrane region" description="Helical" evidence="8">
    <location>
        <begin position="199"/>
        <end position="226"/>
    </location>
</feature>
<evidence type="ECO:0000256" key="3">
    <source>
        <dbReference type="ARBA" id="ARBA00022448"/>
    </source>
</evidence>
<dbReference type="PANTHER" id="PTHR21716">
    <property type="entry name" value="TRANSMEMBRANE PROTEIN"/>
    <property type="match status" value="1"/>
</dbReference>
<keyword evidence="7 8" id="KW-0472">Membrane</keyword>
<keyword evidence="3" id="KW-0813">Transport</keyword>
<gene>
    <name evidence="9" type="ORF">DB895_09860</name>
</gene>
<feature type="transmembrane region" description="Helical" evidence="8">
    <location>
        <begin position="232"/>
        <end position="255"/>
    </location>
</feature>
<keyword evidence="6 8" id="KW-1133">Transmembrane helix</keyword>
<feature type="transmembrane region" description="Helical" evidence="8">
    <location>
        <begin position="154"/>
        <end position="178"/>
    </location>
</feature>
<evidence type="ECO:0000256" key="8">
    <source>
        <dbReference type="SAM" id="Phobius"/>
    </source>
</evidence>
<sequence>MNDIAKLPFYVKLCFTLLSLIGLTFIVYIGKDILTPIMMAFLFAILLRPVALFFKTKLRFPHVIAVMVSVILFVILIVGIFMFISFQISDIASDFDKIERNINIHVVNIEQFIKENFNLSTREQRRYLNDATDNSMQTGKAMIGSTIVSFTDMILNLTLIPIYTFLILLYRTHFILFLSKLFKEKQQHVLQDILYQIKVAVNSYIIGLIIEMIAVSVLTTIGLTFIGVQYAILLGIITGILNLIPYIGILFAGFLTIVASLSGTPDLSIIIGVIVVNVVVQLIDNNVLVPLIVNSKVEINAFVSIVGIIIGGSIAGISGMFLAIPIIAVLKVIFDRINGLEPWGYLMGDDLPKTYKWHKIKFPLYDFENSSHSTTVTANIPTPVFTETQSSKAETDSFTGN</sequence>
<evidence type="ECO:0000256" key="5">
    <source>
        <dbReference type="ARBA" id="ARBA00022692"/>
    </source>
</evidence>
<dbReference type="PANTHER" id="PTHR21716:SF53">
    <property type="entry name" value="PERMEASE PERM-RELATED"/>
    <property type="match status" value="1"/>
</dbReference>
<dbReference type="RefSeq" id="WP_116725197.1">
    <property type="nucleotide sequence ID" value="NZ_QCZI01000011.1"/>
</dbReference>
<dbReference type="InterPro" id="IPR002549">
    <property type="entry name" value="AI-2E-like"/>
</dbReference>
<feature type="transmembrane region" description="Helical" evidence="8">
    <location>
        <begin position="303"/>
        <end position="330"/>
    </location>
</feature>
<dbReference type="EMBL" id="QCZI01000011">
    <property type="protein sequence ID" value="PWA04781.1"/>
    <property type="molecule type" value="Genomic_DNA"/>
</dbReference>
<evidence type="ECO:0000256" key="6">
    <source>
        <dbReference type="ARBA" id="ARBA00022989"/>
    </source>
</evidence>
<evidence type="ECO:0000313" key="9">
    <source>
        <dbReference type="EMBL" id="PWA04781.1"/>
    </source>
</evidence>
<evidence type="ECO:0000256" key="2">
    <source>
        <dbReference type="ARBA" id="ARBA00009773"/>
    </source>
</evidence>
<proteinExistence type="inferred from homology"/>
<feature type="transmembrane region" description="Helical" evidence="8">
    <location>
        <begin position="33"/>
        <end position="51"/>
    </location>
</feature>
<feature type="transmembrane region" description="Helical" evidence="8">
    <location>
        <begin position="63"/>
        <end position="86"/>
    </location>
</feature>
<dbReference type="GO" id="GO:0005886">
    <property type="term" value="C:plasma membrane"/>
    <property type="evidence" value="ECO:0007669"/>
    <property type="project" value="UniProtKB-SubCell"/>
</dbReference>
<accession>A0A2U1JI19</accession>
<name>A0A2U1JI19_9FLAO</name>
<reference evidence="9 10" key="1">
    <citation type="submission" date="2018-04" db="EMBL/GenBank/DDBJ databases">
        <title>Flavobacterium sp. nov., isolated from glacier ice.</title>
        <authorList>
            <person name="Liu Q."/>
            <person name="Xin Y.-H."/>
        </authorList>
    </citation>
    <scope>NUCLEOTIDE SEQUENCE [LARGE SCALE GENOMIC DNA]</scope>
    <source>
        <strain evidence="9 10">RB1R5</strain>
    </source>
</reference>
<evidence type="ECO:0000256" key="4">
    <source>
        <dbReference type="ARBA" id="ARBA00022475"/>
    </source>
</evidence>
<dbReference type="OrthoDB" id="9793390at2"/>
<comment type="similarity">
    <text evidence="2">Belongs to the autoinducer-2 exporter (AI-2E) (TC 2.A.86) family.</text>
</comment>
<dbReference type="AlphaFoldDB" id="A0A2U1JI19"/>
<evidence type="ECO:0000256" key="7">
    <source>
        <dbReference type="ARBA" id="ARBA00023136"/>
    </source>
</evidence>